<accession>A0A8H7W8S8</accession>
<dbReference type="PANTHER" id="PTHR35179">
    <property type="entry name" value="PROTEIN CBG02620"/>
    <property type="match status" value="1"/>
</dbReference>
<protein>
    <recommendedName>
        <fullName evidence="3">Geranylgeranyl pyrophosphate synthetase</fullName>
    </recommendedName>
</protein>
<evidence type="ECO:0000313" key="2">
    <source>
        <dbReference type="Proteomes" id="UP000664132"/>
    </source>
</evidence>
<evidence type="ECO:0008006" key="3">
    <source>
        <dbReference type="Google" id="ProtNLM"/>
    </source>
</evidence>
<dbReference type="PANTHER" id="PTHR35179:SF2">
    <property type="entry name" value="START DOMAIN-CONTAINING PROTEIN"/>
    <property type="match status" value="1"/>
</dbReference>
<reference evidence="1" key="1">
    <citation type="submission" date="2021-02" db="EMBL/GenBank/DDBJ databases">
        <title>Genome sequence Cadophora malorum strain M34.</title>
        <authorList>
            <person name="Stefanovic E."/>
            <person name="Vu D."/>
            <person name="Scully C."/>
            <person name="Dijksterhuis J."/>
            <person name="Roader J."/>
            <person name="Houbraken J."/>
        </authorList>
    </citation>
    <scope>NUCLEOTIDE SEQUENCE</scope>
    <source>
        <strain evidence="1">M34</strain>
    </source>
</reference>
<dbReference type="OrthoDB" id="5393654at2759"/>
<comment type="caution">
    <text evidence="1">The sequence shown here is derived from an EMBL/GenBank/DDBJ whole genome shotgun (WGS) entry which is preliminary data.</text>
</comment>
<keyword evidence="2" id="KW-1185">Reference proteome</keyword>
<name>A0A8H7W8S8_9HELO</name>
<proteinExistence type="predicted"/>
<sequence>MTSAPPFGEVLSKVRLTDLDKSAREIKDTAVIRNVVSIASFNWQCDSKPTIVVPGSPPRWSPSNGETQLREDQGNFFRDRNAAQYPRHPMEPAVIAGLRSTPNLAREISVVGCSSTLGNLLRFVRGEDKSFRILAQLVENTLFLIRRENSPTELIPDVRGYGHTFPEAYTNWDRDVKQSTSHQRVLRYSFGGLNLLVRFEADGYIPIPNSEASTLPAAKMETRQSFGIEDLTQSFQTAEVATEKNSAISTWGQCNLIVKQAGSGVNQDRIFDLKTRAIWKKKKDLLGEEIPRLWIAQISNFITAYHEKGLFRPENIDIRDVKADIAKWEREQQPVLAHLAALLHTLISKAHELKYGSFEVCRSEGGDLELRAQLTGAGDALSSSVKEEWIRSSESVLDNGKVELKDDINVTDSLSWDDGGENDYTACTSACGYCGRCTY</sequence>
<evidence type="ECO:0000313" key="1">
    <source>
        <dbReference type="EMBL" id="KAG4416503.1"/>
    </source>
</evidence>
<dbReference type="EMBL" id="JAFJYH010000184">
    <property type="protein sequence ID" value="KAG4416503.1"/>
    <property type="molecule type" value="Genomic_DNA"/>
</dbReference>
<organism evidence="1 2">
    <name type="scientific">Cadophora malorum</name>
    <dbReference type="NCBI Taxonomy" id="108018"/>
    <lineage>
        <taxon>Eukaryota</taxon>
        <taxon>Fungi</taxon>
        <taxon>Dikarya</taxon>
        <taxon>Ascomycota</taxon>
        <taxon>Pezizomycotina</taxon>
        <taxon>Leotiomycetes</taxon>
        <taxon>Helotiales</taxon>
        <taxon>Ploettnerulaceae</taxon>
        <taxon>Cadophora</taxon>
    </lineage>
</organism>
<dbReference type="AlphaFoldDB" id="A0A8H7W8S8"/>
<dbReference type="Proteomes" id="UP000664132">
    <property type="component" value="Unassembled WGS sequence"/>
</dbReference>
<gene>
    <name evidence="1" type="ORF">IFR04_010359</name>
</gene>